<dbReference type="GO" id="GO:0051011">
    <property type="term" value="F:microtubule minus-end binding"/>
    <property type="evidence" value="ECO:0007669"/>
    <property type="project" value="TreeGrafter"/>
</dbReference>
<dbReference type="InterPro" id="IPR007259">
    <property type="entry name" value="GCP"/>
</dbReference>
<dbReference type="InterPro" id="IPR041470">
    <property type="entry name" value="GCP_N"/>
</dbReference>
<keyword evidence="2" id="KW-0963">Cytoplasm</keyword>
<comment type="caution">
    <text evidence="6">The sequence shown here is derived from an EMBL/GenBank/DDBJ whole genome shotgun (WGS) entry which is preliminary data.</text>
</comment>
<feature type="domain" description="Gamma tubulin complex component protein N-terminal" evidence="5">
    <location>
        <begin position="16"/>
        <end position="131"/>
    </location>
</feature>
<keyword evidence="4" id="KW-0206">Cytoskeleton</keyword>
<dbReference type="PANTHER" id="PTHR19302">
    <property type="entry name" value="GAMMA TUBULIN COMPLEX PROTEIN"/>
    <property type="match status" value="1"/>
</dbReference>
<feature type="non-terminal residue" evidence="6">
    <location>
        <position position="1"/>
    </location>
</feature>
<reference evidence="6 7" key="1">
    <citation type="journal article" date="2018" name="PLoS ONE">
        <title>The draft genome of Kipferlia bialata reveals reductive genome evolution in fornicate parasites.</title>
        <authorList>
            <person name="Tanifuji G."/>
            <person name="Takabayashi S."/>
            <person name="Kume K."/>
            <person name="Takagi M."/>
            <person name="Nakayama T."/>
            <person name="Kamikawa R."/>
            <person name="Inagaki Y."/>
            <person name="Hashimoto T."/>
        </authorList>
    </citation>
    <scope>NUCLEOTIDE SEQUENCE [LARGE SCALE GENOMIC DNA]</scope>
    <source>
        <strain evidence="6">NY0173</strain>
    </source>
</reference>
<evidence type="ECO:0000256" key="3">
    <source>
        <dbReference type="ARBA" id="ARBA00022701"/>
    </source>
</evidence>
<keyword evidence="7" id="KW-1185">Reference proteome</keyword>
<dbReference type="GO" id="GO:0031122">
    <property type="term" value="P:cytoplasmic microtubule organization"/>
    <property type="evidence" value="ECO:0007669"/>
    <property type="project" value="TreeGrafter"/>
</dbReference>
<evidence type="ECO:0000313" key="6">
    <source>
        <dbReference type="EMBL" id="GIQ86583.1"/>
    </source>
</evidence>
<accession>A0A9K3D013</accession>
<dbReference type="GO" id="GO:0051321">
    <property type="term" value="P:meiotic cell cycle"/>
    <property type="evidence" value="ECO:0007669"/>
    <property type="project" value="TreeGrafter"/>
</dbReference>
<gene>
    <name evidence="6" type="ORF">KIPB_008463</name>
</gene>
<dbReference type="GO" id="GO:0000922">
    <property type="term" value="C:spindle pole"/>
    <property type="evidence" value="ECO:0007669"/>
    <property type="project" value="InterPro"/>
</dbReference>
<comment type="subcellular location">
    <subcellularLocation>
        <location evidence="1">Cytoplasm</location>
        <location evidence="1">Cytoskeleton</location>
    </subcellularLocation>
</comment>
<evidence type="ECO:0000259" key="5">
    <source>
        <dbReference type="Pfam" id="PF17681"/>
    </source>
</evidence>
<dbReference type="Proteomes" id="UP000265618">
    <property type="component" value="Unassembled WGS sequence"/>
</dbReference>
<name>A0A9K3D013_9EUKA</name>
<evidence type="ECO:0000313" key="7">
    <source>
        <dbReference type="Proteomes" id="UP000265618"/>
    </source>
</evidence>
<dbReference type="Pfam" id="PF17681">
    <property type="entry name" value="GCP_N_terminal"/>
    <property type="match status" value="1"/>
</dbReference>
<protein>
    <submittedName>
        <fullName evidence="6">Gamma-tubulin complex component protein</fullName>
    </submittedName>
</protein>
<evidence type="ECO:0000256" key="2">
    <source>
        <dbReference type="ARBA" id="ARBA00022490"/>
    </source>
</evidence>
<dbReference type="EMBL" id="BDIP01002628">
    <property type="protein sequence ID" value="GIQ86583.1"/>
    <property type="molecule type" value="Genomic_DNA"/>
</dbReference>
<sequence length="237" mass="26423">ARNLHCILVSSNELLRTEKGRVANALAAGLLEIVAEHKHSVARLDDQARNGVLLLSQLEQQLLKPARTLDAVKTVVETVMNQYLSGGTILHTLESRLREESDPLRRNAFLLLFNRAVTPYLTMLAKWVYLGYMPPCDIPEFLEDVKEDILSAGKHRDVLRGYEDSLVRTVSTNLAAEHMTGYPTPPVLSVDVFNPTPLHDMIRQSRAASGQAVLSLLTSEQVDLYGVLRTARRFILG</sequence>
<dbReference type="GO" id="GO:0000930">
    <property type="term" value="C:gamma-tubulin complex"/>
    <property type="evidence" value="ECO:0007669"/>
    <property type="project" value="TreeGrafter"/>
</dbReference>
<dbReference type="OrthoDB" id="2192946at2759"/>
<dbReference type="AlphaFoldDB" id="A0A9K3D013"/>
<dbReference type="GO" id="GO:0051225">
    <property type="term" value="P:spindle assembly"/>
    <property type="evidence" value="ECO:0007669"/>
    <property type="project" value="TreeGrafter"/>
</dbReference>
<keyword evidence="3" id="KW-0493">Microtubule</keyword>
<dbReference type="GO" id="GO:0043015">
    <property type="term" value="F:gamma-tubulin binding"/>
    <property type="evidence" value="ECO:0007669"/>
    <property type="project" value="InterPro"/>
</dbReference>
<organism evidence="6 7">
    <name type="scientific">Kipferlia bialata</name>
    <dbReference type="NCBI Taxonomy" id="797122"/>
    <lineage>
        <taxon>Eukaryota</taxon>
        <taxon>Metamonada</taxon>
        <taxon>Carpediemonas-like organisms</taxon>
        <taxon>Kipferlia</taxon>
    </lineage>
</organism>
<proteinExistence type="predicted"/>
<dbReference type="PANTHER" id="PTHR19302:SF13">
    <property type="entry name" value="GAMMA-TUBULIN COMPLEX COMPONENT 2"/>
    <property type="match status" value="1"/>
</dbReference>
<evidence type="ECO:0000256" key="1">
    <source>
        <dbReference type="ARBA" id="ARBA00004245"/>
    </source>
</evidence>
<evidence type="ECO:0000256" key="4">
    <source>
        <dbReference type="ARBA" id="ARBA00023212"/>
    </source>
</evidence>
<dbReference type="GO" id="GO:0005874">
    <property type="term" value="C:microtubule"/>
    <property type="evidence" value="ECO:0007669"/>
    <property type="project" value="UniProtKB-KW"/>
</dbReference>
<dbReference type="GO" id="GO:0000278">
    <property type="term" value="P:mitotic cell cycle"/>
    <property type="evidence" value="ECO:0007669"/>
    <property type="project" value="TreeGrafter"/>
</dbReference>
<dbReference type="GO" id="GO:0007020">
    <property type="term" value="P:microtubule nucleation"/>
    <property type="evidence" value="ECO:0007669"/>
    <property type="project" value="InterPro"/>
</dbReference>